<reference evidence="1 2" key="1">
    <citation type="submission" date="2021-06" db="EMBL/GenBank/DDBJ databases">
        <authorList>
            <person name="Palmer J.M."/>
        </authorList>
    </citation>
    <scope>NUCLEOTIDE SEQUENCE [LARGE SCALE GENOMIC DNA]</scope>
    <source>
        <strain evidence="1 2">AS_MEX2019</strain>
        <tissue evidence="1">Muscle</tissue>
    </source>
</reference>
<gene>
    <name evidence="1" type="ORF">AMECASPLE_033580</name>
</gene>
<name>A0ABV1A3V7_9TELE</name>
<dbReference type="EMBL" id="JAHRIP010079821">
    <property type="protein sequence ID" value="MEQ2312667.1"/>
    <property type="molecule type" value="Genomic_DNA"/>
</dbReference>
<organism evidence="1 2">
    <name type="scientific">Ameca splendens</name>
    <dbReference type="NCBI Taxonomy" id="208324"/>
    <lineage>
        <taxon>Eukaryota</taxon>
        <taxon>Metazoa</taxon>
        <taxon>Chordata</taxon>
        <taxon>Craniata</taxon>
        <taxon>Vertebrata</taxon>
        <taxon>Euteleostomi</taxon>
        <taxon>Actinopterygii</taxon>
        <taxon>Neopterygii</taxon>
        <taxon>Teleostei</taxon>
        <taxon>Neoteleostei</taxon>
        <taxon>Acanthomorphata</taxon>
        <taxon>Ovalentaria</taxon>
        <taxon>Atherinomorphae</taxon>
        <taxon>Cyprinodontiformes</taxon>
        <taxon>Goodeidae</taxon>
        <taxon>Ameca</taxon>
    </lineage>
</organism>
<sequence>MMQPVWDVSWYGLSLVSLVFPGGYAGVPLSKYFRSCFDLWPDSLFHLIHSLIHLYVYSHLIGPSVLLSSCSKFGPDLHSLTEKNVGMALKRASTQDDLSSPEPVLKCLGSLSSWNTQLATFQPSSC</sequence>
<accession>A0ABV1A3V7</accession>
<dbReference type="Proteomes" id="UP001469553">
    <property type="component" value="Unassembled WGS sequence"/>
</dbReference>
<evidence type="ECO:0000313" key="2">
    <source>
        <dbReference type="Proteomes" id="UP001469553"/>
    </source>
</evidence>
<protein>
    <submittedName>
        <fullName evidence="1">Uncharacterized protein</fullName>
    </submittedName>
</protein>
<keyword evidence="2" id="KW-1185">Reference proteome</keyword>
<proteinExistence type="predicted"/>
<comment type="caution">
    <text evidence="1">The sequence shown here is derived from an EMBL/GenBank/DDBJ whole genome shotgun (WGS) entry which is preliminary data.</text>
</comment>
<evidence type="ECO:0000313" key="1">
    <source>
        <dbReference type="EMBL" id="MEQ2312667.1"/>
    </source>
</evidence>